<reference evidence="2 3" key="1">
    <citation type="submission" date="2016-10" db="EMBL/GenBank/DDBJ databases">
        <authorList>
            <person name="de Groot N.N."/>
        </authorList>
    </citation>
    <scope>NUCLEOTIDE SEQUENCE [LARGE SCALE GENOMIC DNA]</scope>
    <source>
        <strain evidence="2 3">CGMCC 1.7727</strain>
    </source>
</reference>
<evidence type="ECO:0000313" key="3">
    <source>
        <dbReference type="Proteomes" id="UP000199687"/>
    </source>
</evidence>
<accession>A0A1H9RBA5</accession>
<dbReference type="AlphaFoldDB" id="A0A1H9RBA5"/>
<keyword evidence="1" id="KW-0812">Transmembrane</keyword>
<dbReference type="OrthoDB" id="9843707at2"/>
<organism evidence="2 3">
    <name type="scientific">Gracilibacillus ureilyticus</name>
    <dbReference type="NCBI Taxonomy" id="531814"/>
    <lineage>
        <taxon>Bacteria</taxon>
        <taxon>Bacillati</taxon>
        <taxon>Bacillota</taxon>
        <taxon>Bacilli</taxon>
        <taxon>Bacillales</taxon>
        <taxon>Bacillaceae</taxon>
        <taxon>Gracilibacillus</taxon>
    </lineage>
</organism>
<dbReference type="RefSeq" id="WP_089740625.1">
    <property type="nucleotide sequence ID" value="NZ_FOGL01000008.1"/>
</dbReference>
<feature type="transmembrane region" description="Helical" evidence="1">
    <location>
        <begin position="31"/>
        <end position="50"/>
    </location>
</feature>
<evidence type="ECO:0000256" key="1">
    <source>
        <dbReference type="SAM" id="Phobius"/>
    </source>
</evidence>
<feature type="transmembrane region" description="Helical" evidence="1">
    <location>
        <begin position="56"/>
        <end position="76"/>
    </location>
</feature>
<name>A0A1H9RBA5_9BACI</name>
<sequence length="112" mass="13382">MFGIKSTYPLEKIACNSCDNPQVIRLMRHRICFNQLVLMIWLLIPVVFIYKRNNNLLLLLYLSITVFTVLSVIQLYRILKFWKREKEEWYLYCLSCKHMGQASAKEVMEACK</sequence>
<gene>
    <name evidence="2" type="ORF">SAMN04487944_10878</name>
</gene>
<protein>
    <submittedName>
        <fullName evidence="2">Uncharacterized protein</fullName>
    </submittedName>
</protein>
<keyword evidence="3" id="KW-1185">Reference proteome</keyword>
<dbReference type="Proteomes" id="UP000199687">
    <property type="component" value="Unassembled WGS sequence"/>
</dbReference>
<dbReference type="STRING" id="531814.SAMN04487944_10878"/>
<dbReference type="EMBL" id="FOGL01000008">
    <property type="protein sequence ID" value="SER69339.1"/>
    <property type="molecule type" value="Genomic_DNA"/>
</dbReference>
<evidence type="ECO:0000313" key="2">
    <source>
        <dbReference type="EMBL" id="SER69339.1"/>
    </source>
</evidence>
<proteinExistence type="predicted"/>
<keyword evidence="1" id="KW-0472">Membrane</keyword>
<keyword evidence="1" id="KW-1133">Transmembrane helix</keyword>